<dbReference type="EMBL" id="JAXOFX010000003">
    <property type="protein sequence ID" value="MDZ5471225.1"/>
    <property type="molecule type" value="Genomic_DNA"/>
</dbReference>
<protein>
    <submittedName>
        <fullName evidence="2">Uncharacterized protein</fullName>
    </submittedName>
</protein>
<dbReference type="Proteomes" id="UP001290455">
    <property type="component" value="Unassembled WGS sequence"/>
</dbReference>
<comment type="caution">
    <text evidence="2">The sequence shown here is derived from an EMBL/GenBank/DDBJ whole genome shotgun (WGS) entry which is preliminary data.</text>
</comment>
<keyword evidence="1" id="KW-0812">Transmembrane</keyword>
<evidence type="ECO:0000313" key="3">
    <source>
        <dbReference type="Proteomes" id="UP001290455"/>
    </source>
</evidence>
<gene>
    <name evidence="2" type="ORF">SM124_05650</name>
</gene>
<evidence type="ECO:0000256" key="1">
    <source>
        <dbReference type="SAM" id="Phobius"/>
    </source>
</evidence>
<feature type="transmembrane region" description="Helical" evidence="1">
    <location>
        <begin position="6"/>
        <end position="23"/>
    </location>
</feature>
<evidence type="ECO:0000313" key="2">
    <source>
        <dbReference type="EMBL" id="MDZ5471225.1"/>
    </source>
</evidence>
<accession>A0ABU5IVR2</accession>
<feature type="transmembrane region" description="Helical" evidence="1">
    <location>
        <begin position="43"/>
        <end position="62"/>
    </location>
</feature>
<dbReference type="RefSeq" id="WP_322445532.1">
    <property type="nucleotide sequence ID" value="NZ_JAXOFX010000003.1"/>
</dbReference>
<organism evidence="2 3">
    <name type="scientific">Robertmurraya mangrovi</name>
    <dbReference type="NCBI Taxonomy" id="3098077"/>
    <lineage>
        <taxon>Bacteria</taxon>
        <taxon>Bacillati</taxon>
        <taxon>Bacillota</taxon>
        <taxon>Bacilli</taxon>
        <taxon>Bacillales</taxon>
        <taxon>Bacillaceae</taxon>
        <taxon>Robertmurraya</taxon>
    </lineage>
</organism>
<reference evidence="2 3" key="1">
    <citation type="submission" date="2023-11" db="EMBL/GenBank/DDBJ databases">
        <title>Bacillus jintuensis, isolated from a mudflat on the Beibu Gulf coast.</title>
        <authorList>
            <person name="Li M."/>
        </authorList>
    </citation>
    <scope>NUCLEOTIDE SEQUENCE [LARGE SCALE GENOMIC DNA]</scope>
    <source>
        <strain evidence="2 3">31A1R</strain>
    </source>
</reference>
<name>A0ABU5IVR2_9BACI</name>
<sequence>MTVAIISVIVIFILSAIFTLWLAGKSDREYRKSSKKNTINLTLIYVVTIGLSLVALAVYIRWYS</sequence>
<keyword evidence="1" id="KW-0472">Membrane</keyword>
<keyword evidence="1" id="KW-1133">Transmembrane helix</keyword>
<keyword evidence="3" id="KW-1185">Reference proteome</keyword>
<proteinExistence type="predicted"/>